<evidence type="ECO:0000313" key="5">
    <source>
        <dbReference type="EMBL" id="WNC16422.1"/>
    </source>
</evidence>
<dbReference type="SUPFAM" id="SSF46689">
    <property type="entry name" value="Homeodomain-like"/>
    <property type="match status" value="2"/>
</dbReference>
<keyword evidence="2" id="KW-0238">DNA-binding</keyword>
<accession>A0ABY9TBX4</accession>
<dbReference type="PANTHER" id="PTHR46796">
    <property type="entry name" value="HTH-TYPE TRANSCRIPTIONAL ACTIVATOR RHAS-RELATED"/>
    <property type="match status" value="1"/>
</dbReference>
<dbReference type="SMART" id="SM00342">
    <property type="entry name" value="HTH_ARAC"/>
    <property type="match status" value="1"/>
</dbReference>
<dbReference type="PROSITE" id="PS00041">
    <property type="entry name" value="HTH_ARAC_FAMILY_1"/>
    <property type="match status" value="1"/>
</dbReference>
<dbReference type="Proteomes" id="UP001256827">
    <property type="component" value="Chromosome"/>
</dbReference>
<keyword evidence="1" id="KW-0805">Transcription regulation</keyword>
<name>A0ABY9TBX4_BREBE</name>
<dbReference type="InterPro" id="IPR009057">
    <property type="entry name" value="Homeodomain-like_sf"/>
</dbReference>
<dbReference type="InterPro" id="IPR018060">
    <property type="entry name" value="HTH_AraC"/>
</dbReference>
<dbReference type="EMBL" id="CP134050">
    <property type="protein sequence ID" value="WNC16422.1"/>
    <property type="molecule type" value="Genomic_DNA"/>
</dbReference>
<feature type="domain" description="HTH araC/xylS-type" evidence="4">
    <location>
        <begin position="177"/>
        <end position="275"/>
    </location>
</feature>
<dbReference type="InterPro" id="IPR020449">
    <property type="entry name" value="Tscrpt_reg_AraC-type_HTH"/>
</dbReference>
<dbReference type="RefSeq" id="WP_310771071.1">
    <property type="nucleotide sequence ID" value="NZ_CP134050.1"/>
</dbReference>
<evidence type="ECO:0000256" key="2">
    <source>
        <dbReference type="ARBA" id="ARBA00023125"/>
    </source>
</evidence>
<dbReference type="InterPro" id="IPR050204">
    <property type="entry name" value="AraC_XylS_family_regulators"/>
</dbReference>
<evidence type="ECO:0000256" key="3">
    <source>
        <dbReference type="ARBA" id="ARBA00023163"/>
    </source>
</evidence>
<dbReference type="Pfam" id="PF12833">
    <property type="entry name" value="HTH_18"/>
    <property type="match status" value="1"/>
</dbReference>
<evidence type="ECO:0000256" key="1">
    <source>
        <dbReference type="ARBA" id="ARBA00023015"/>
    </source>
</evidence>
<gene>
    <name evidence="5" type="ORF">RGB73_08930</name>
</gene>
<keyword evidence="3" id="KW-0804">Transcription</keyword>
<proteinExistence type="predicted"/>
<organism evidence="5 6">
    <name type="scientific">Brevibacillus brevis</name>
    <name type="common">Bacillus brevis</name>
    <dbReference type="NCBI Taxonomy" id="1393"/>
    <lineage>
        <taxon>Bacteria</taxon>
        <taxon>Bacillati</taxon>
        <taxon>Bacillota</taxon>
        <taxon>Bacilli</taxon>
        <taxon>Bacillales</taxon>
        <taxon>Paenibacillaceae</taxon>
        <taxon>Brevibacillus</taxon>
    </lineage>
</organism>
<dbReference type="Gene3D" id="1.10.10.60">
    <property type="entry name" value="Homeodomain-like"/>
    <property type="match status" value="2"/>
</dbReference>
<evidence type="ECO:0000313" key="6">
    <source>
        <dbReference type="Proteomes" id="UP001256827"/>
    </source>
</evidence>
<sequence length="276" mass="31087">MKVAELQFAHSKIMVLHFAPETADPKLHGHGDDYQMSIPLDGLPVIEREGETKPLADRHWCLTRPGEKHLHFAQGRSSRVLLINLSSGYLQQVLAEQTGSADPSVPLEFAPWAKGDADVFQKLADQAMRQALHLAPDDLAWQEWEWELARQLLGRQTGSHSAAWRSRPVPTTHPSLNRVLERIHEQYASPINIEQLAATAGVNKFYLIRLFRLHLGVTPSRYVADIRLARAAEALLSSSREITDVAFACGFGSLSGFERQFKQRYGMTPTEYRNRS</sequence>
<dbReference type="PRINTS" id="PR00032">
    <property type="entry name" value="HTHARAC"/>
</dbReference>
<reference evidence="5 6" key="1">
    <citation type="submission" date="2023-09" db="EMBL/GenBank/DDBJ databases">
        <title>Complete Genome and Methylome dissection of Bacillus brevis NEB573 original source of BbsI restriction endonuclease.</title>
        <authorList>
            <person name="Fomenkov A."/>
            <person name="Roberts R.D."/>
        </authorList>
    </citation>
    <scope>NUCLEOTIDE SEQUENCE [LARGE SCALE GENOMIC DNA]</scope>
    <source>
        <strain evidence="5 6">NEB573</strain>
    </source>
</reference>
<evidence type="ECO:0000259" key="4">
    <source>
        <dbReference type="PROSITE" id="PS01124"/>
    </source>
</evidence>
<protein>
    <submittedName>
        <fullName evidence="5">AraC family transcriptional regulator</fullName>
    </submittedName>
</protein>
<dbReference type="PROSITE" id="PS01124">
    <property type="entry name" value="HTH_ARAC_FAMILY_2"/>
    <property type="match status" value="1"/>
</dbReference>
<dbReference type="InterPro" id="IPR018062">
    <property type="entry name" value="HTH_AraC-typ_CS"/>
</dbReference>
<keyword evidence="6" id="KW-1185">Reference proteome</keyword>